<dbReference type="NCBIfam" id="NF003917">
    <property type="entry name" value="PRK05443.1-1"/>
    <property type="match status" value="1"/>
</dbReference>
<feature type="binding site" evidence="8">
    <location>
        <position position="392"/>
    </location>
    <ligand>
        <name>Mg(2+)</name>
        <dbReference type="ChEBI" id="CHEBI:18420"/>
    </ligand>
</feature>
<dbReference type="CDD" id="cd09165">
    <property type="entry name" value="PLDc_PaPPK1_C1_like"/>
    <property type="match status" value="1"/>
</dbReference>
<dbReference type="Gene3D" id="1.20.58.310">
    <property type="entry name" value="Polyphosphate kinase N-terminal domain"/>
    <property type="match status" value="1"/>
</dbReference>
<comment type="PTM">
    <text evidence="8 9">An intermediate of this reaction is the autophosphorylated ppk in which a phosphate is covalently linked to a histidine residue through a N-P bond.</text>
</comment>
<feature type="binding site" evidence="8">
    <location>
        <position position="485"/>
    </location>
    <ligand>
        <name>ATP</name>
        <dbReference type="ChEBI" id="CHEBI:30616"/>
    </ligand>
</feature>
<keyword evidence="4 8" id="KW-0547">Nucleotide-binding</keyword>
<dbReference type="InterPro" id="IPR036830">
    <property type="entry name" value="PP_kinase_middle_dom_sf"/>
</dbReference>
<evidence type="ECO:0000256" key="1">
    <source>
        <dbReference type="ARBA" id="ARBA00022553"/>
    </source>
</evidence>
<dbReference type="NCBIfam" id="NF003921">
    <property type="entry name" value="PRK05443.2-2"/>
    <property type="match status" value="1"/>
</dbReference>
<dbReference type="InterPro" id="IPR041108">
    <property type="entry name" value="PP_kinase_C_1"/>
</dbReference>
<keyword evidence="7 8" id="KW-0460">Magnesium</keyword>
<protein>
    <recommendedName>
        <fullName evidence="8 9">Polyphosphate kinase</fullName>
        <ecNumber evidence="8 9">2.7.4.1</ecNumber>
    </recommendedName>
    <alternativeName>
        <fullName evidence="8">ATP-polyphosphate phosphotransferase</fullName>
    </alternativeName>
    <alternativeName>
        <fullName evidence="8">Polyphosphoric acid kinase</fullName>
    </alternativeName>
</protein>
<dbReference type="EC" id="2.7.4.1" evidence="8 9"/>
<accession>A0A9D1H7Q3</accession>
<feature type="compositionally biased region" description="Basic and acidic residues" evidence="10">
    <location>
        <begin position="718"/>
        <end position="727"/>
    </location>
</feature>
<dbReference type="PANTHER" id="PTHR30218:SF0">
    <property type="entry name" value="POLYPHOSPHATE KINASE"/>
    <property type="match status" value="1"/>
</dbReference>
<gene>
    <name evidence="15" type="primary">ppk1</name>
    <name evidence="8" type="synonym">ppk</name>
    <name evidence="15" type="ORF">IAC43_09705</name>
</gene>
<dbReference type="InterPro" id="IPR024953">
    <property type="entry name" value="PP_kinase_middle"/>
</dbReference>
<feature type="binding site" evidence="8">
    <location>
        <position position="46"/>
    </location>
    <ligand>
        <name>ATP</name>
        <dbReference type="ChEBI" id="CHEBI:30616"/>
    </ligand>
</feature>
<feature type="domain" description="Polyphosphate kinase C-terminal" evidence="14">
    <location>
        <begin position="348"/>
        <end position="513"/>
    </location>
</feature>
<dbReference type="AlphaFoldDB" id="A0A9D1H7Q3"/>
<dbReference type="GO" id="GO:0006799">
    <property type="term" value="P:polyphosphate biosynthetic process"/>
    <property type="evidence" value="ECO:0007669"/>
    <property type="project" value="UniProtKB-UniRule"/>
</dbReference>
<comment type="caution">
    <text evidence="15">The sequence shown here is derived from an EMBL/GenBank/DDBJ whole genome shotgun (WGS) entry which is preliminary data.</text>
</comment>
<dbReference type="Pfam" id="PF13090">
    <property type="entry name" value="PP_kinase_C"/>
    <property type="match status" value="1"/>
</dbReference>
<feature type="binding site" evidence="8">
    <location>
        <position position="422"/>
    </location>
    <ligand>
        <name>Mg(2+)</name>
        <dbReference type="ChEBI" id="CHEBI:18420"/>
    </ligand>
</feature>
<comment type="similarity">
    <text evidence="8 9">Belongs to the polyphosphate kinase 1 (PPK1) family.</text>
</comment>
<evidence type="ECO:0000259" key="13">
    <source>
        <dbReference type="Pfam" id="PF13090"/>
    </source>
</evidence>
<dbReference type="SUPFAM" id="SSF140356">
    <property type="entry name" value="PPK N-terminal domain-like"/>
    <property type="match status" value="1"/>
</dbReference>
<dbReference type="FunFam" id="3.30.870.10:FF:000001">
    <property type="entry name" value="Polyphosphate kinase"/>
    <property type="match status" value="1"/>
</dbReference>
<dbReference type="GO" id="GO:0046872">
    <property type="term" value="F:metal ion binding"/>
    <property type="evidence" value="ECO:0007669"/>
    <property type="project" value="UniProtKB-KW"/>
</dbReference>
<reference evidence="15" key="1">
    <citation type="submission" date="2020-10" db="EMBL/GenBank/DDBJ databases">
        <authorList>
            <person name="Gilroy R."/>
        </authorList>
    </citation>
    <scope>NUCLEOTIDE SEQUENCE</scope>
    <source>
        <strain evidence="15">ChiBcec7-5410</strain>
    </source>
</reference>
<dbReference type="CDD" id="cd09168">
    <property type="entry name" value="PLDc_PaPPK1_C2_like"/>
    <property type="match status" value="1"/>
</dbReference>
<evidence type="ECO:0000256" key="10">
    <source>
        <dbReference type="SAM" id="MobiDB-lite"/>
    </source>
</evidence>
<evidence type="ECO:0000256" key="5">
    <source>
        <dbReference type="ARBA" id="ARBA00022777"/>
    </source>
</evidence>
<proteinExistence type="inferred from homology"/>
<dbReference type="GO" id="GO:0008976">
    <property type="term" value="F:polyphosphate kinase activity"/>
    <property type="evidence" value="ECO:0007669"/>
    <property type="project" value="UniProtKB-UniRule"/>
</dbReference>
<keyword evidence="6 8" id="KW-0067">ATP-binding</keyword>
<evidence type="ECO:0000313" key="16">
    <source>
        <dbReference type="Proteomes" id="UP000824160"/>
    </source>
</evidence>
<dbReference type="Gene3D" id="3.30.1840.10">
    <property type="entry name" value="Polyphosphate kinase middle domain"/>
    <property type="match status" value="1"/>
</dbReference>
<evidence type="ECO:0000259" key="14">
    <source>
        <dbReference type="Pfam" id="PF17941"/>
    </source>
</evidence>
<keyword evidence="3 8" id="KW-0479">Metal-binding</keyword>
<feature type="domain" description="Polyphosphate kinase middle" evidence="11">
    <location>
        <begin position="123"/>
        <end position="320"/>
    </location>
</feature>
<comment type="function">
    <text evidence="8 9">Catalyzes the reversible transfer of the terminal phosphate of ATP to form a long-chain polyphosphate (polyP).</text>
</comment>
<dbReference type="Gene3D" id="3.30.870.10">
    <property type="entry name" value="Endonuclease Chain A"/>
    <property type="match status" value="2"/>
</dbReference>
<feature type="domain" description="Polyphosphate kinase N-terminal" evidence="12">
    <location>
        <begin position="9"/>
        <end position="113"/>
    </location>
</feature>
<keyword evidence="2 8" id="KW-0808">Transferase</keyword>
<dbReference type="NCBIfam" id="TIGR03705">
    <property type="entry name" value="poly_P_kin"/>
    <property type="match status" value="1"/>
</dbReference>
<evidence type="ECO:0000259" key="11">
    <source>
        <dbReference type="Pfam" id="PF02503"/>
    </source>
</evidence>
<dbReference type="PANTHER" id="PTHR30218">
    <property type="entry name" value="POLYPHOSPHATE KINASE"/>
    <property type="match status" value="1"/>
</dbReference>
<dbReference type="NCBIfam" id="NF003918">
    <property type="entry name" value="PRK05443.1-2"/>
    <property type="match status" value="1"/>
</dbReference>
<dbReference type="SUPFAM" id="SSF56024">
    <property type="entry name" value="Phospholipase D/nuclease"/>
    <property type="match status" value="2"/>
</dbReference>
<comment type="catalytic activity">
    <reaction evidence="8 9">
        <text>[phosphate](n) + ATP = [phosphate](n+1) + ADP</text>
        <dbReference type="Rhea" id="RHEA:19573"/>
        <dbReference type="Rhea" id="RHEA-COMP:9859"/>
        <dbReference type="Rhea" id="RHEA-COMP:14280"/>
        <dbReference type="ChEBI" id="CHEBI:16838"/>
        <dbReference type="ChEBI" id="CHEBI:30616"/>
        <dbReference type="ChEBI" id="CHEBI:456216"/>
        <dbReference type="EC" id="2.7.4.1"/>
    </reaction>
</comment>
<dbReference type="InterPro" id="IPR025198">
    <property type="entry name" value="PPK_N_dom"/>
</dbReference>
<evidence type="ECO:0000259" key="12">
    <source>
        <dbReference type="Pfam" id="PF13089"/>
    </source>
</evidence>
<dbReference type="Proteomes" id="UP000824160">
    <property type="component" value="Unassembled WGS sequence"/>
</dbReference>
<dbReference type="InterPro" id="IPR036832">
    <property type="entry name" value="PPK_N_dom_sf"/>
</dbReference>
<organism evidence="15 16">
    <name type="scientific">Candidatus Faecivivens stercoripullorum</name>
    <dbReference type="NCBI Taxonomy" id="2840805"/>
    <lineage>
        <taxon>Bacteria</taxon>
        <taxon>Bacillati</taxon>
        <taxon>Bacillota</taxon>
        <taxon>Clostridia</taxon>
        <taxon>Eubacteriales</taxon>
        <taxon>Oscillospiraceae</taxon>
        <taxon>Oscillospiraceae incertae sedis</taxon>
        <taxon>Candidatus Faecivivens</taxon>
    </lineage>
</organism>
<dbReference type="InterPro" id="IPR003414">
    <property type="entry name" value="PP_kinase"/>
</dbReference>
<reference evidence="15" key="2">
    <citation type="journal article" date="2021" name="PeerJ">
        <title>Extensive microbial diversity within the chicken gut microbiome revealed by metagenomics and culture.</title>
        <authorList>
            <person name="Gilroy R."/>
            <person name="Ravi A."/>
            <person name="Getino M."/>
            <person name="Pursley I."/>
            <person name="Horton D.L."/>
            <person name="Alikhan N.F."/>
            <person name="Baker D."/>
            <person name="Gharbi K."/>
            <person name="Hall N."/>
            <person name="Watson M."/>
            <person name="Adriaenssens E.M."/>
            <person name="Foster-Nyarko E."/>
            <person name="Jarju S."/>
            <person name="Secka A."/>
            <person name="Antonio M."/>
            <person name="Oren A."/>
            <person name="Chaudhuri R.R."/>
            <person name="La Ragione R."/>
            <person name="Hildebrand F."/>
            <person name="Pallen M.J."/>
        </authorList>
    </citation>
    <scope>NUCLEOTIDE SEQUENCE</scope>
    <source>
        <strain evidence="15">ChiBcec7-5410</strain>
    </source>
</reference>
<dbReference type="GO" id="GO:0005524">
    <property type="term" value="F:ATP binding"/>
    <property type="evidence" value="ECO:0007669"/>
    <property type="project" value="UniProtKB-KW"/>
</dbReference>
<feature type="region of interest" description="Disordered" evidence="10">
    <location>
        <begin position="698"/>
        <end position="727"/>
    </location>
</feature>
<dbReference type="EMBL" id="DVLW01000266">
    <property type="protein sequence ID" value="HIT95450.1"/>
    <property type="molecule type" value="Genomic_DNA"/>
</dbReference>
<name>A0A9D1H7Q3_9FIRM</name>
<dbReference type="Pfam" id="PF17941">
    <property type="entry name" value="PP_kinase_C_1"/>
    <property type="match status" value="1"/>
</dbReference>
<evidence type="ECO:0000256" key="9">
    <source>
        <dbReference type="RuleBase" id="RU003800"/>
    </source>
</evidence>
<evidence type="ECO:0000313" key="15">
    <source>
        <dbReference type="EMBL" id="HIT95450.1"/>
    </source>
</evidence>
<dbReference type="Pfam" id="PF13089">
    <property type="entry name" value="PP_kinase_N"/>
    <property type="match status" value="1"/>
</dbReference>
<evidence type="ECO:0000256" key="8">
    <source>
        <dbReference type="HAMAP-Rule" id="MF_00347"/>
    </source>
</evidence>
<dbReference type="SUPFAM" id="SSF143724">
    <property type="entry name" value="PHP14-like"/>
    <property type="match status" value="1"/>
</dbReference>
<evidence type="ECO:0000256" key="6">
    <source>
        <dbReference type="ARBA" id="ARBA00022840"/>
    </source>
</evidence>
<dbReference type="InterPro" id="IPR025200">
    <property type="entry name" value="PPK_C_dom2"/>
</dbReference>
<comment type="cofactor">
    <cofactor evidence="8">
        <name>Mg(2+)</name>
        <dbReference type="ChEBI" id="CHEBI:18420"/>
    </cofactor>
</comment>
<sequence length="727" mass="82747">MMETKTNLLDRELSWLDFNARVLEEAYEKENPLMERMRFLAITASNLDEFTMVRVAGVMDMAESKRTKVSPAGMTAEELLPLLDRKIRDFVERQYSCLNRSILPQLEKNGIRFITADQLTNQQKTHVDAYFDKVLFPVLTPMAVDRSRPFPMLANKSLNIVVRLQEKKDETETDKKDHKKSKKAKEAFAVVQVPSILPRFLELPEAKEDKNGVKQRSFILLEEVIMAHMASLFELHEIISCSLFRITRDSDLSIDEESNDFLEEIKASIKKRKTGRPVRLEVETDCDDEALQFLQEMLPIEESRVIRVTGPLDLTLFSKFASIPGCSNMCYDPIIPVAEPADFVGYEDVFAAIRAHDCMIHHPYESFNVVVDFVRAAAEDPDVLAIKQTLYRVSGNSPIVAALMRAAENGKQVTVLVELKARFDEENNIHWAQKLEKAGCHVVYGLSGLKTHCKILLVVRREEDGIRRYVHMGTGNYNDSTARIYTDLGVMTCKEPYGSDASSLFNVLTGYSRPPRYNRFVTAPIDMRPFFREMIEGEIACAAQGLPSGITAKVNSLVDPEIIELLYKASQAGVPVKLIVRGICCLIPGVPGLSENITVHSIVGQLLEHSRIFRFECGGKPRIWMGSADWMQRNLDHRVELVFPIEPELMPRAEEILEVMWNDNVNTRVMQPDTSYQLVDRRGSRKLNNSHRTFSDMAKSASQQAQKQFEQVQQTTEFKVHQSMEQN</sequence>
<evidence type="ECO:0000256" key="7">
    <source>
        <dbReference type="ARBA" id="ARBA00022842"/>
    </source>
</evidence>
<feature type="compositionally biased region" description="Low complexity" evidence="10">
    <location>
        <begin position="699"/>
        <end position="717"/>
    </location>
</feature>
<evidence type="ECO:0000256" key="4">
    <source>
        <dbReference type="ARBA" id="ARBA00022741"/>
    </source>
</evidence>
<feature type="binding site" evidence="8">
    <location>
        <position position="609"/>
    </location>
    <ligand>
        <name>ATP</name>
        <dbReference type="ChEBI" id="CHEBI:30616"/>
    </ligand>
</feature>
<feature type="active site" description="Phosphohistidine intermediate" evidence="8">
    <location>
        <position position="452"/>
    </location>
</feature>
<dbReference type="Pfam" id="PF02503">
    <property type="entry name" value="PP_kinase"/>
    <property type="match status" value="1"/>
</dbReference>
<dbReference type="GO" id="GO:0009358">
    <property type="term" value="C:polyphosphate kinase complex"/>
    <property type="evidence" value="ECO:0007669"/>
    <property type="project" value="InterPro"/>
</dbReference>
<evidence type="ECO:0000256" key="3">
    <source>
        <dbReference type="ARBA" id="ARBA00022723"/>
    </source>
</evidence>
<feature type="domain" description="Polyphosphate kinase C-terminal" evidence="13">
    <location>
        <begin position="521"/>
        <end position="688"/>
    </location>
</feature>
<keyword evidence="1 8" id="KW-0597">Phosphoprotein</keyword>
<dbReference type="PIRSF" id="PIRSF015589">
    <property type="entry name" value="PP_kinase"/>
    <property type="match status" value="1"/>
</dbReference>
<evidence type="ECO:0000256" key="2">
    <source>
        <dbReference type="ARBA" id="ARBA00022679"/>
    </source>
</evidence>
<keyword evidence="5 8" id="KW-0418">Kinase</keyword>
<dbReference type="HAMAP" id="MF_00347">
    <property type="entry name" value="Polyphosphate_kinase"/>
    <property type="match status" value="1"/>
</dbReference>
<feature type="binding site" evidence="8">
    <location>
        <position position="581"/>
    </location>
    <ligand>
        <name>ATP</name>
        <dbReference type="ChEBI" id="CHEBI:30616"/>
    </ligand>
</feature>